<feature type="domain" description="Methanolan biosynthesis EpsI" evidence="1">
    <location>
        <begin position="9"/>
        <end position="207"/>
    </location>
</feature>
<dbReference type="EMBL" id="JAIOIV010000011">
    <property type="protein sequence ID" value="MBZ0154754.1"/>
    <property type="molecule type" value="Genomic_DNA"/>
</dbReference>
<evidence type="ECO:0000313" key="2">
    <source>
        <dbReference type="EMBL" id="MBZ0154754.1"/>
    </source>
</evidence>
<dbReference type="InterPro" id="IPR014263">
    <property type="entry name" value="Methanolan_biosynth_EpsI"/>
</dbReference>
<sequence>MIGKGRFFIVYLLLVLAFSYTSLHSNTAVPLKKAFHEFPVKRKGWTMVSHSLFSEEVLRVLRPTDYLSRGYAGPDGSRVSLYIGYHDSGRGSGGIHSPKHCLPGGGWYRVEERELTLEVEGKNLRMVSAVYQKGEGRERFLYWYQVKGRSITDEYALKGWEILNSLLYRRRDAAFIRVSLPFDSDRERALSAALEFVKDFYPVINEFLPA</sequence>
<protein>
    <submittedName>
        <fullName evidence="2">EpsI family protein</fullName>
    </submittedName>
</protein>
<dbReference type="NCBIfam" id="TIGR02914">
    <property type="entry name" value="EpsI_fam"/>
    <property type="match status" value="1"/>
</dbReference>
<dbReference type="AlphaFoldDB" id="A0A953J7R4"/>
<accession>A0A953J7R4</accession>
<reference evidence="2" key="1">
    <citation type="journal article" date="2021" name="bioRxiv">
        <title>Unraveling nitrogen, sulfur and carbon metabolic pathways and microbial community transcriptional responses to substrate deprivation and toxicity stresses in a bioreactor mimicking anoxic brackish coastal sediment conditions.</title>
        <authorList>
            <person name="Martins P.D."/>
            <person name="Echeveste M.J."/>
            <person name="Arshad A."/>
            <person name="Kurth J."/>
            <person name="Ouboter H."/>
            <person name="Jetten M.S.M."/>
            <person name="Welte C.U."/>
        </authorList>
    </citation>
    <scope>NUCLEOTIDE SEQUENCE</scope>
    <source>
        <strain evidence="2">MAG_39</strain>
    </source>
</reference>
<organism evidence="2 3">
    <name type="scientific">Candidatus Nitrobium versatile</name>
    <dbReference type="NCBI Taxonomy" id="2884831"/>
    <lineage>
        <taxon>Bacteria</taxon>
        <taxon>Pseudomonadati</taxon>
        <taxon>Nitrospirota</taxon>
        <taxon>Nitrospiria</taxon>
        <taxon>Nitrospirales</taxon>
        <taxon>Nitrospiraceae</taxon>
        <taxon>Candidatus Nitrobium</taxon>
    </lineage>
</organism>
<dbReference type="Proteomes" id="UP000705867">
    <property type="component" value="Unassembled WGS sequence"/>
</dbReference>
<dbReference type="Pfam" id="PF11984">
    <property type="entry name" value="DUF3485"/>
    <property type="match status" value="1"/>
</dbReference>
<evidence type="ECO:0000259" key="1">
    <source>
        <dbReference type="Pfam" id="PF11984"/>
    </source>
</evidence>
<name>A0A953J7R4_9BACT</name>
<comment type="caution">
    <text evidence="2">The sequence shown here is derived from an EMBL/GenBank/DDBJ whole genome shotgun (WGS) entry which is preliminary data.</text>
</comment>
<evidence type="ECO:0000313" key="3">
    <source>
        <dbReference type="Proteomes" id="UP000705867"/>
    </source>
</evidence>
<gene>
    <name evidence="2" type="ORF">K8I29_00895</name>
</gene>
<reference evidence="2" key="2">
    <citation type="submission" date="2021-08" db="EMBL/GenBank/DDBJ databases">
        <authorList>
            <person name="Dalcin Martins P."/>
        </authorList>
    </citation>
    <scope>NUCLEOTIDE SEQUENCE</scope>
    <source>
        <strain evidence="2">MAG_39</strain>
    </source>
</reference>
<proteinExistence type="predicted"/>